<name>A0A2P1PXA3_9GAMM</name>
<dbReference type="Proteomes" id="UP000241074">
    <property type="component" value="Chromosome"/>
</dbReference>
<sequence>MSKQNGGETEMAQAAAGLRGKVAQVTSAALGMPIPRQPRARPTAVGRLGVDTNTRHARLHGLASRRLGPALAPEVQPLGADTGERELLSGDGRPDCEPASRPGRALPTLGCRGAATASKTDRLKHRC</sequence>
<dbReference type="KEGG" id="xba:C7S18_20670"/>
<protein>
    <submittedName>
        <fullName evidence="2">Uncharacterized protein</fullName>
    </submittedName>
</protein>
<accession>A0A2P1PXA3</accession>
<dbReference type="AlphaFoldDB" id="A0A2P1PXA3"/>
<dbReference type="EMBL" id="CP027860">
    <property type="protein sequence ID" value="AVP99434.1"/>
    <property type="molecule type" value="Genomic_DNA"/>
</dbReference>
<evidence type="ECO:0000313" key="3">
    <source>
        <dbReference type="Proteomes" id="UP000241074"/>
    </source>
</evidence>
<evidence type="ECO:0000256" key="1">
    <source>
        <dbReference type="SAM" id="MobiDB-lite"/>
    </source>
</evidence>
<organism evidence="2 3">
    <name type="scientific">Ahniella affigens</name>
    <dbReference type="NCBI Taxonomy" id="2021234"/>
    <lineage>
        <taxon>Bacteria</taxon>
        <taxon>Pseudomonadati</taxon>
        <taxon>Pseudomonadota</taxon>
        <taxon>Gammaproteobacteria</taxon>
        <taxon>Lysobacterales</taxon>
        <taxon>Rhodanobacteraceae</taxon>
        <taxon>Ahniella</taxon>
    </lineage>
</organism>
<gene>
    <name evidence="2" type="ORF">C7S18_20670</name>
</gene>
<feature type="region of interest" description="Disordered" evidence="1">
    <location>
        <begin position="30"/>
        <end position="127"/>
    </location>
</feature>
<proteinExistence type="predicted"/>
<reference evidence="2 3" key="2">
    <citation type="submission" date="2018-03" db="EMBL/GenBank/DDBJ databases">
        <authorList>
            <person name="Keele B.F."/>
        </authorList>
    </citation>
    <scope>NUCLEOTIDE SEQUENCE [LARGE SCALE GENOMIC DNA]</scope>
    <source>
        <strain evidence="2 3">D13</strain>
    </source>
</reference>
<reference evidence="2 3" key="1">
    <citation type="submission" date="2018-03" db="EMBL/GenBank/DDBJ databases">
        <title>Ahniella affigens gen. nov., sp. nov., a gammaproteobacterium isolated from sandy soil near a stream.</title>
        <authorList>
            <person name="Ko Y."/>
            <person name="Kim J.-H."/>
        </authorList>
    </citation>
    <scope>NUCLEOTIDE SEQUENCE [LARGE SCALE GENOMIC DNA]</scope>
    <source>
        <strain evidence="2 3">D13</strain>
    </source>
</reference>
<evidence type="ECO:0000313" key="2">
    <source>
        <dbReference type="EMBL" id="AVP99434.1"/>
    </source>
</evidence>
<feature type="compositionally biased region" description="Basic and acidic residues" evidence="1">
    <location>
        <begin position="82"/>
        <end position="98"/>
    </location>
</feature>
<keyword evidence="3" id="KW-1185">Reference proteome</keyword>